<keyword evidence="3" id="KW-0645">Protease</keyword>
<keyword evidence="5" id="KW-0833">Ubl conjugation pathway</keyword>
<dbReference type="PANTHER" id="PTHR12947:SF13">
    <property type="entry name" value="FI19924P1"/>
    <property type="match status" value="1"/>
</dbReference>
<dbReference type="GO" id="GO:0016020">
    <property type="term" value="C:membrane"/>
    <property type="evidence" value="ECO:0007669"/>
    <property type="project" value="TreeGrafter"/>
</dbReference>
<dbReference type="FunFam" id="3.40.140.10:FF:000033">
    <property type="entry name" value="AMSH-like protease sst2"/>
    <property type="match status" value="1"/>
</dbReference>
<evidence type="ECO:0000256" key="5">
    <source>
        <dbReference type="ARBA" id="ARBA00022786"/>
    </source>
</evidence>
<sequence>MAPVRANEPSSVQELAEQAERFDYDPAVPLRYWLRSAETLAKEAEIYEKEGNDQQAYLLLFRHAMLVLEKLPKHPEAKDPKYKAAIKEQRNAVTKNLPKLENLKPRINKQHEKYIQAKIRRDAERKKLAAQRPTLDHEQLARDVENWSMHTRKDSDMSFGAKQALDAGEHRDLAAKLAQKEIRRRDLAKRKVRQAGVSEEEEQRRRRGGSWNSWEDDLAGNDSKEDADDLNRRIIETGRHVQESSSARKASLGSPGARPSHPSPYSYPHVPQKSVYEAWGEPSVMPPSLAAPPLPAKVAPESMEAQLNTIPPAIPRKEFEDSFRAIPPPVPGKILDSDWSNTPSRSASATPPLQHALNPSNVTFESRACLESGKALRTVFLPPNLRNDFLRAAASNTQNNLETCGILCGTLISNALFISRLVIPDQKSTSDTCETTDEAALFDYCDSEDLMMLGWIHTHPSQTCFMSSRDLHTHSGYQVMMPEAIAIVCAPSKSPSWGVFRLTDPPGLKSILNCTQTGLFHPHSESHLYTDAKKPGHVLELPGLDYSVVDLRSGR</sequence>
<feature type="region of interest" description="Disordered" evidence="9">
    <location>
        <begin position="187"/>
        <end position="269"/>
    </location>
</feature>
<dbReference type="SMART" id="SM00232">
    <property type="entry name" value="JAB_MPN"/>
    <property type="match status" value="1"/>
</dbReference>
<dbReference type="InterPro" id="IPR015063">
    <property type="entry name" value="USP8_dimer"/>
</dbReference>
<accession>A0A6A6BPR9</accession>
<dbReference type="GO" id="GO:0005768">
    <property type="term" value="C:endosome"/>
    <property type="evidence" value="ECO:0007669"/>
    <property type="project" value="TreeGrafter"/>
</dbReference>
<comment type="similarity">
    <text evidence="2">Belongs to the peptidase M67C family.</text>
</comment>
<evidence type="ECO:0000256" key="4">
    <source>
        <dbReference type="ARBA" id="ARBA00022723"/>
    </source>
</evidence>
<evidence type="ECO:0000313" key="12">
    <source>
        <dbReference type="Proteomes" id="UP000799438"/>
    </source>
</evidence>
<dbReference type="GO" id="GO:0061578">
    <property type="term" value="F:K63-linked deubiquitinase activity"/>
    <property type="evidence" value="ECO:0007669"/>
    <property type="project" value="InterPro"/>
</dbReference>
<evidence type="ECO:0000313" key="11">
    <source>
        <dbReference type="EMBL" id="KAF2144561.1"/>
    </source>
</evidence>
<proteinExistence type="inferred from homology"/>
<dbReference type="AlphaFoldDB" id="A0A6A6BPR9"/>
<dbReference type="InterPro" id="IPR044098">
    <property type="entry name" value="STAMBP/STALP-like_MPN"/>
</dbReference>
<dbReference type="GO" id="GO:0070536">
    <property type="term" value="P:protein K63-linked deubiquitination"/>
    <property type="evidence" value="ECO:0007669"/>
    <property type="project" value="InterPro"/>
</dbReference>
<comment type="cofactor">
    <cofactor evidence="1">
        <name>Zn(2+)</name>
        <dbReference type="ChEBI" id="CHEBI:29105"/>
    </cofactor>
</comment>
<dbReference type="PROSITE" id="PS50249">
    <property type="entry name" value="MPN"/>
    <property type="match status" value="1"/>
</dbReference>
<evidence type="ECO:0000256" key="8">
    <source>
        <dbReference type="ARBA" id="ARBA00023049"/>
    </source>
</evidence>
<dbReference type="Proteomes" id="UP000799438">
    <property type="component" value="Unassembled WGS sequence"/>
</dbReference>
<dbReference type="GO" id="GO:0046872">
    <property type="term" value="F:metal ion binding"/>
    <property type="evidence" value="ECO:0007669"/>
    <property type="project" value="UniProtKB-KW"/>
</dbReference>
<evidence type="ECO:0000256" key="7">
    <source>
        <dbReference type="ARBA" id="ARBA00022833"/>
    </source>
</evidence>
<organism evidence="11 12">
    <name type="scientific">Aplosporella prunicola CBS 121167</name>
    <dbReference type="NCBI Taxonomy" id="1176127"/>
    <lineage>
        <taxon>Eukaryota</taxon>
        <taxon>Fungi</taxon>
        <taxon>Dikarya</taxon>
        <taxon>Ascomycota</taxon>
        <taxon>Pezizomycotina</taxon>
        <taxon>Dothideomycetes</taxon>
        <taxon>Dothideomycetes incertae sedis</taxon>
        <taxon>Botryosphaeriales</taxon>
        <taxon>Aplosporellaceae</taxon>
        <taxon>Aplosporella</taxon>
    </lineage>
</organism>
<dbReference type="Pfam" id="PF01398">
    <property type="entry name" value="JAB"/>
    <property type="match status" value="1"/>
</dbReference>
<keyword evidence="12" id="KW-1185">Reference proteome</keyword>
<dbReference type="EMBL" id="ML995479">
    <property type="protein sequence ID" value="KAF2144561.1"/>
    <property type="molecule type" value="Genomic_DNA"/>
</dbReference>
<dbReference type="Gene3D" id="3.40.140.10">
    <property type="entry name" value="Cytidine Deaminase, domain 2"/>
    <property type="match status" value="1"/>
</dbReference>
<dbReference type="Gene3D" id="1.20.58.80">
    <property type="entry name" value="Phosphotransferase system, lactose/cellobiose-type IIA subunit"/>
    <property type="match status" value="1"/>
</dbReference>
<dbReference type="GeneID" id="54299377"/>
<dbReference type="PANTHER" id="PTHR12947">
    <property type="entry name" value="AMSH-LIKE PROTEASE"/>
    <property type="match status" value="1"/>
</dbReference>
<dbReference type="InterPro" id="IPR000555">
    <property type="entry name" value="JAMM/MPN+_dom"/>
</dbReference>
<keyword evidence="6" id="KW-0378">Hydrolase</keyword>
<evidence type="ECO:0000256" key="2">
    <source>
        <dbReference type="ARBA" id="ARBA00010981"/>
    </source>
</evidence>
<dbReference type="InterPro" id="IPR037518">
    <property type="entry name" value="MPN"/>
</dbReference>
<evidence type="ECO:0000256" key="6">
    <source>
        <dbReference type="ARBA" id="ARBA00022801"/>
    </source>
</evidence>
<evidence type="ECO:0000256" key="1">
    <source>
        <dbReference type="ARBA" id="ARBA00001947"/>
    </source>
</evidence>
<keyword evidence="7" id="KW-0862">Zinc</keyword>
<name>A0A6A6BPR9_9PEZI</name>
<feature type="compositionally biased region" description="Basic and acidic residues" evidence="9">
    <location>
        <begin position="229"/>
        <end position="242"/>
    </location>
</feature>
<dbReference type="SUPFAM" id="SSF140856">
    <property type="entry name" value="USP8 N-terminal domain-like"/>
    <property type="match status" value="1"/>
</dbReference>
<reference evidence="11" key="1">
    <citation type="journal article" date="2020" name="Stud. Mycol.">
        <title>101 Dothideomycetes genomes: a test case for predicting lifestyles and emergence of pathogens.</title>
        <authorList>
            <person name="Haridas S."/>
            <person name="Albert R."/>
            <person name="Binder M."/>
            <person name="Bloem J."/>
            <person name="Labutti K."/>
            <person name="Salamov A."/>
            <person name="Andreopoulos B."/>
            <person name="Baker S."/>
            <person name="Barry K."/>
            <person name="Bills G."/>
            <person name="Bluhm B."/>
            <person name="Cannon C."/>
            <person name="Castanera R."/>
            <person name="Culley D."/>
            <person name="Daum C."/>
            <person name="Ezra D."/>
            <person name="Gonzalez J."/>
            <person name="Henrissat B."/>
            <person name="Kuo A."/>
            <person name="Liang C."/>
            <person name="Lipzen A."/>
            <person name="Lutzoni F."/>
            <person name="Magnuson J."/>
            <person name="Mondo S."/>
            <person name="Nolan M."/>
            <person name="Ohm R."/>
            <person name="Pangilinan J."/>
            <person name="Park H.-J."/>
            <person name="Ramirez L."/>
            <person name="Alfaro M."/>
            <person name="Sun H."/>
            <person name="Tritt A."/>
            <person name="Yoshinaga Y."/>
            <person name="Zwiers L.-H."/>
            <person name="Turgeon B."/>
            <person name="Goodwin S."/>
            <person name="Spatafora J."/>
            <person name="Crous P."/>
            <person name="Grigoriev I."/>
        </authorList>
    </citation>
    <scope>NUCLEOTIDE SEQUENCE</scope>
    <source>
        <strain evidence="11">CBS 121167</strain>
    </source>
</reference>
<keyword evidence="4" id="KW-0479">Metal-binding</keyword>
<gene>
    <name evidence="11" type="ORF">K452DRAFT_295993</name>
</gene>
<evidence type="ECO:0000256" key="3">
    <source>
        <dbReference type="ARBA" id="ARBA00022670"/>
    </source>
</evidence>
<dbReference type="RefSeq" id="XP_033400273.1">
    <property type="nucleotide sequence ID" value="XM_033541880.1"/>
</dbReference>
<dbReference type="CDD" id="cd08066">
    <property type="entry name" value="MPN_AMSH_like"/>
    <property type="match status" value="1"/>
</dbReference>
<dbReference type="GO" id="GO:0006508">
    <property type="term" value="P:proteolysis"/>
    <property type="evidence" value="ECO:0007669"/>
    <property type="project" value="UniProtKB-KW"/>
</dbReference>
<evidence type="ECO:0000259" key="10">
    <source>
        <dbReference type="PROSITE" id="PS50249"/>
    </source>
</evidence>
<feature type="domain" description="MPN" evidence="10">
    <location>
        <begin position="379"/>
        <end position="506"/>
    </location>
</feature>
<dbReference type="SUPFAM" id="SSF102712">
    <property type="entry name" value="JAB1/MPN domain"/>
    <property type="match status" value="1"/>
</dbReference>
<dbReference type="GO" id="GO:0140492">
    <property type="term" value="F:metal-dependent deubiquitinase activity"/>
    <property type="evidence" value="ECO:0007669"/>
    <property type="project" value="InterPro"/>
</dbReference>
<dbReference type="Pfam" id="PF08969">
    <property type="entry name" value="USP8_dimer"/>
    <property type="match status" value="1"/>
</dbReference>
<keyword evidence="8" id="KW-0482">Metalloprotease</keyword>
<evidence type="ECO:0000256" key="9">
    <source>
        <dbReference type="SAM" id="MobiDB-lite"/>
    </source>
</evidence>
<dbReference type="OrthoDB" id="3640at2759"/>
<protein>
    <recommendedName>
        <fullName evidence="10">MPN domain-containing protein</fullName>
    </recommendedName>
</protein>
<feature type="compositionally biased region" description="Low complexity" evidence="9">
    <location>
        <begin position="259"/>
        <end position="269"/>
    </location>
</feature>